<keyword evidence="5" id="KW-0238">DNA-binding</keyword>
<evidence type="ECO:0000256" key="8">
    <source>
        <dbReference type="PROSITE-ProRule" id="PRU00125"/>
    </source>
</evidence>
<protein>
    <submittedName>
        <fullName evidence="11">LIM zinc-binding domain-containing protein</fullName>
    </submittedName>
</protein>
<keyword evidence="4 8" id="KW-0440">LIM domain</keyword>
<evidence type="ECO:0000313" key="10">
    <source>
        <dbReference type="Proteomes" id="UP000887564"/>
    </source>
</evidence>
<dbReference type="InterPro" id="IPR001781">
    <property type="entry name" value="Znf_LIM"/>
</dbReference>
<dbReference type="Gene3D" id="2.10.110.10">
    <property type="entry name" value="Cysteine Rich Protein"/>
    <property type="match status" value="1"/>
</dbReference>
<keyword evidence="6" id="KW-0371">Homeobox</keyword>
<keyword evidence="7" id="KW-0539">Nucleus</keyword>
<dbReference type="GO" id="GO:0005634">
    <property type="term" value="C:nucleus"/>
    <property type="evidence" value="ECO:0007669"/>
    <property type="project" value="UniProtKB-SubCell"/>
</dbReference>
<keyword evidence="10" id="KW-1185">Reference proteome</keyword>
<reference evidence="11" key="1">
    <citation type="submission" date="2022-11" db="UniProtKB">
        <authorList>
            <consortium name="WormBaseParasite"/>
        </authorList>
    </citation>
    <scope>IDENTIFICATION</scope>
</reference>
<accession>A0A914S4F1</accession>
<evidence type="ECO:0000313" key="11">
    <source>
        <dbReference type="WBParaSite" id="PEQ_0000914101-mRNA-1"/>
    </source>
</evidence>
<dbReference type="GO" id="GO:0000977">
    <property type="term" value="F:RNA polymerase II transcription regulatory region sequence-specific DNA binding"/>
    <property type="evidence" value="ECO:0007669"/>
    <property type="project" value="TreeGrafter"/>
</dbReference>
<evidence type="ECO:0000259" key="9">
    <source>
        <dbReference type="PROSITE" id="PS50023"/>
    </source>
</evidence>
<dbReference type="Proteomes" id="UP000887564">
    <property type="component" value="Unplaced"/>
</dbReference>
<dbReference type="PROSITE" id="PS50023">
    <property type="entry name" value="LIM_DOMAIN_2"/>
    <property type="match status" value="1"/>
</dbReference>
<organism evidence="10 11">
    <name type="scientific">Parascaris equorum</name>
    <name type="common">Equine roundworm</name>
    <dbReference type="NCBI Taxonomy" id="6256"/>
    <lineage>
        <taxon>Eukaryota</taxon>
        <taxon>Metazoa</taxon>
        <taxon>Ecdysozoa</taxon>
        <taxon>Nematoda</taxon>
        <taxon>Chromadorea</taxon>
        <taxon>Rhabditida</taxon>
        <taxon>Spirurina</taxon>
        <taxon>Ascaridomorpha</taxon>
        <taxon>Ascaridoidea</taxon>
        <taxon>Ascarididae</taxon>
        <taxon>Parascaris</taxon>
    </lineage>
</organism>
<keyword evidence="3 8" id="KW-0862">Zinc</keyword>
<dbReference type="SMART" id="SM00132">
    <property type="entry name" value="LIM"/>
    <property type="match status" value="1"/>
</dbReference>
<dbReference type="GO" id="GO:0046872">
    <property type="term" value="F:metal ion binding"/>
    <property type="evidence" value="ECO:0007669"/>
    <property type="project" value="UniProtKB-KW"/>
</dbReference>
<evidence type="ECO:0000256" key="2">
    <source>
        <dbReference type="ARBA" id="ARBA00022723"/>
    </source>
</evidence>
<evidence type="ECO:0000256" key="5">
    <source>
        <dbReference type="ARBA" id="ARBA00023125"/>
    </source>
</evidence>
<dbReference type="GO" id="GO:0000981">
    <property type="term" value="F:DNA-binding transcription factor activity, RNA polymerase II-specific"/>
    <property type="evidence" value="ECO:0007669"/>
    <property type="project" value="TreeGrafter"/>
</dbReference>
<dbReference type="PANTHER" id="PTHR24208:SF168">
    <property type="entry name" value="PROTEIN APTEROUS"/>
    <property type="match status" value="1"/>
</dbReference>
<dbReference type="AlphaFoldDB" id="A0A914S4F1"/>
<evidence type="ECO:0000256" key="3">
    <source>
        <dbReference type="ARBA" id="ARBA00022833"/>
    </source>
</evidence>
<name>A0A914S4F1_PAREQ</name>
<dbReference type="WBParaSite" id="PEQ_0000914101-mRNA-1">
    <property type="protein sequence ID" value="PEQ_0000914101-mRNA-1"/>
    <property type="gene ID" value="PEQ_0000914101"/>
</dbReference>
<comment type="subcellular location">
    <subcellularLocation>
        <location evidence="1">Nucleus</location>
    </subcellularLocation>
</comment>
<keyword evidence="2 8" id="KW-0479">Metal-binding</keyword>
<dbReference type="GO" id="GO:0030182">
    <property type="term" value="P:neuron differentiation"/>
    <property type="evidence" value="ECO:0007669"/>
    <property type="project" value="TreeGrafter"/>
</dbReference>
<feature type="domain" description="LIM zinc-binding" evidence="9">
    <location>
        <begin position="6"/>
        <end position="69"/>
    </location>
</feature>
<evidence type="ECO:0000256" key="6">
    <source>
        <dbReference type="ARBA" id="ARBA00023155"/>
    </source>
</evidence>
<proteinExistence type="predicted"/>
<sequence>MSIQRSTLTVCASVLSYDDVVMRAREAVFHLRCFTCIICSAPLHPGELFAMGEHGALYCQGGIINRIQTN</sequence>
<evidence type="ECO:0000256" key="1">
    <source>
        <dbReference type="ARBA" id="ARBA00004123"/>
    </source>
</evidence>
<evidence type="ECO:0000256" key="7">
    <source>
        <dbReference type="ARBA" id="ARBA00023242"/>
    </source>
</evidence>
<dbReference type="Pfam" id="PF00412">
    <property type="entry name" value="LIM"/>
    <property type="match status" value="1"/>
</dbReference>
<dbReference type="PANTHER" id="PTHR24208">
    <property type="entry name" value="LIM/HOMEOBOX PROTEIN LHX"/>
    <property type="match status" value="1"/>
</dbReference>
<evidence type="ECO:0000256" key="4">
    <source>
        <dbReference type="ARBA" id="ARBA00023038"/>
    </source>
</evidence>
<dbReference type="InterPro" id="IPR050453">
    <property type="entry name" value="LIM_Homeobox_TF"/>
</dbReference>